<reference evidence="2 3" key="1">
    <citation type="submission" date="2024-01" db="EMBL/GenBank/DDBJ databases">
        <title>The genome of the rayed Mediterranean limpet Patella caerulea (Linnaeus, 1758).</title>
        <authorList>
            <person name="Anh-Thu Weber A."/>
            <person name="Halstead-Nussloch G."/>
        </authorList>
    </citation>
    <scope>NUCLEOTIDE SEQUENCE [LARGE SCALE GENOMIC DNA]</scope>
    <source>
        <strain evidence="2">AATW-2023a</strain>
        <tissue evidence="2">Whole specimen</tissue>
    </source>
</reference>
<evidence type="ECO:0000313" key="2">
    <source>
        <dbReference type="EMBL" id="KAK6180149.1"/>
    </source>
</evidence>
<gene>
    <name evidence="2" type="ORF">SNE40_012350</name>
</gene>
<accession>A0AAN8PN54</accession>
<sequence length="113" mass="12596">MAHVGNFLMILLIMAMYQTTVAKKSRNCNCKVVHANNYGTELHDFHTILSCSGHLRCICLRKPMRTCASDCEARVNEWANYHCPSNWKGTPVRSSYSTDGCGSGTGQLVHNCQ</sequence>
<name>A0AAN8PN54_PATCE</name>
<keyword evidence="3" id="KW-1185">Reference proteome</keyword>
<feature type="signal peptide" evidence="1">
    <location>
        <begin position="1"/>
        <end position="22"/>
    </location>
</feature>
<proteinExistence type="predicted"/>
<keyword evidence="1" id="KW-0732">Signal</keyword>
<organism evidence="2 3">
    <name type="scientific">Patella caerulea</name>
    <name type="common">Rayed Mediterranean limpet</name>
    <dbReference type="NCBI Taxonomy" id="87958"/>
    <lineage>
        <taxon>Eukaryota</taxon>
        <taxon>Metazoa</taxon>
        <taxon>Spiralia</taxon>
        <taxon>Lophotrochozoa</taxon>
        <taxon>Mollusca</taxon>
        <taxon>Gastropoda</taxon>
        <taxon>Patellogastropoda</taxon>
        <taxon>Patelloidea</taxon>
        <taxon>Patellidae</taxon>
        <taxon>Patella</taxon>
    </lineage>
</organism>
<evidence type="ECO:0000313" key="3">
    <source>
        <dbReference type="Proteomes" id="UP001347796"/>
    </source>
</evidence>
<dbReference type="EMBL" id="JAZGQO010000008">
    <property type="protein sequence ID" value="KAK6180149.1"/>
    <property type="molecule type" value="Genomic_DNA"/>
</dbReference>
<protein>
    <submittedName>
        <fullName evidence="2">Uncharacterized protein</fullName>
    </submittedName>
</protein>
<evidence type="ECO:0000256" key="1">
    <source>
        <dbReference type="SAM" id="SignalP"/>
    </source>
</evidence>
<dbReference type="AlphaFoldDB" id="A0AAN8PN54"/>
<dbReference type="Proteomes" id="UP001347796">
    <property type="component" value="Unassembled WGS sequence"/>
</dbReference>
<feature type="chain" id="PRO_5042928384" evidence="1">
    <location>
        <begin position="23"/>
        <end position="113"/>
    </location>
</feature>
<comment type="caution">
    <text evidence="2">The sequence shown here is derived from an EMBL/GenBank/DDBJ whole genome shotgun (WGS) entry which is preliminary data.</text>
</comment>